<reference evidence="1" key="1">
    <citation type="submission" date="2019-10" db="EMBL/GenBank/DDBJ databases">
        <authorList>
            <consortium name="DOE Joint Genome Institute"/>
            <person name="Kuo A."/>
            <person name="Miyauchi S."/>
            <person name="Kiss E."/>
            <person name="Drula E."/>
            <person name="Kohler A."/>
            <person name="Sanchez-Garcia M."/>
            <person name="Andreopoulos B."/>
            <person name="Barry K.W."/>
            <person name="Bonito G."/>
            <person name="Buee M."/>
            <person name="Carver A."/>
            <person name="Chen C."/>
            <person name="Cichocki N."/>
            <person name="Clum A."/>
            <person name="Culley D."/>
            <person name="Crous P.W."/>
            <person name="Fauchery L."/>
            <person name="Girlanda M."/>
            <person name="Hayes R."/>
            <person name="Keri Z."/>
            <person name="Labutti K."/>
            <person name="Lipzen A."/>
            <person name="Lombard V."/>
            <person name="Magnuson J."/>
            <person name="Maillard F."/>
            <person name="Morin E."/>
            <person name="Murat C."/>
            <person name="Nolan M."/>
            <person name="Ohm R."/>
            <person name="Pangilinan J."/>
            <person name="Pereira M."/>
            <person name="Perotto S."/>
            <person name="Peter M."/>
            <person name="Riley R."/>
            <person name="Sitrit Y."/>
            <person name="Stielow B."/>
            <person name="Szollosi G."/>
            <person name="Zifcakova L."/>
            <person name="Stursova M."/>
            <person name="Spatafora J.W."/>
            <person name="Tedersoo L."/>
            <person name="Vaario L.-M."/>
            <person name="Yamada A."/>
            <person name="Yan M."/>
            <person name="Wang P."/>
            <person name="Xu J."/>
            <person name="Bruns T."/>
            <person name="Baldrian P."/>
            <person name="Vilgalys R."/>
            <person name="Henrissat B."/>
            <person name="Grigoriev I.V."/>
            <person name="Hibbett D."/>
            <person name="Nagy L.G."/>
            <person name="Martin F.M."/>
        </authorList>
    </citation>
    <scope>NUCLEOTIDE SEQUENCE</scope>
    <source>
        <strain evidence="1">P2</strain>
    </source>
</reference>
<keyword evidence="2" id="KW-1185">Reference proteome</keyword>
<sequence>MGEDGRREVEEAWYYISTSTAELREITKMERIGPHSHIQGLGLDDRLEPRSNSQGMVGQGKARKAAGMVLKMVQEGKIAGRAILFAGPPSTGKTAIALGMAQTLGQDVPFTIIAASEVFSLSMSKTEALTQALRRSIGVRIKEETEVIEGEVVEIQIDRSLTGATKTGKLTIKTTDMETVYDLGTKMIDSLSKEKVLAGDVIAIDKTSGKVTKLGRSFARSRDYDAMGADTRFVQCPEGEVQKRKEVVHTVSLHEIDVINSRTQGFLALFAGDTGEIKPELRNQIDTKVAEWREEGKAEIIPGVLFIDEVHMLDIECFSFLNRALEKELAPLVIMATNRGMSRVRGTKYTSPHGLPEDLLDRILIVSTKEYSPSELEQIVLIRAQEEDAQLGEDTLQTLASVARESNLRYALNLISTANMISKRRKSEKIEVADVKRAYEYFLDLTRSQEWLKGQAGKMIFEEGQQQSDDRMDQS</sequence>
<keyword evidence="1" id="KW-0547">Nucleotide-binding</keyword>
<reference evidence="1" key="2">
    <citation type="journal article" date="2020" name="Nat. Commun.">
        <title>Large-scale genome sequencing of mycorrhizal fungi provides insights into the early evolution of symbiotic traits.</title>
        <authorList>
            <person name="Miyauchi S."/>
            <person name="Kiss E."/>
            <person name="Kuo A."/>
            <person name="Drula E."/>
            <person name="Kohler A."/>
            <person name="Sanchez-Garcia M."/>
            <person name="Morin E."/>
            <person name="Andreopoulos B."/>
            <person name="Barry K.W."/>
            <person name="Bonito G."/>
            <person name="Buee M."/>
            <person name="Carver A."/>
            <person name="Chen C."/>
            <person name="Cichocki N."/>
            <person name="Clum A."/>
            <person name="Culley D."/>
            <person name="Crous P.W."/>
            <person name="Fauchery L."/>
            <person name="Girlanda M."/>
            <person name="Hayes R.D."/>
            <person name="Keri Z."/>
            <person name="LaButti K."/>
            <person name="Lipzen A."/>
            <person name="Lombard V."/>
            <person name="Magnuson J."/>
            <person name="Maillard F."/>
            <person name="Murat C."/>
            <person name="Nolan M."/>
            <person name="Ohm R.A."/>
            <person name="Pangilinan J."/>
            <person name="Pereira M.F."/>
            <person name="Perotto S."/>
            <person name="Peter M."/>
            <person name="Pfister S."/>
            <person name="Riley R."/>
            <person name="Sitrit Y."/>
            <person name="Stielow J.B."/>
            <person name="Szollosi G."/>
            <person name="Zifcakova L."/>
            <person name="Stursova M."/>
            <person name="Spatafora J.W."/>
            <person name="Tedersoo L."/>
            <person name="Vaario L.M."/>
            <person name="Yamada A."/>
            <person name="Yan M."/>
            <person name="Wang P."/>
            <person name="Xu J."/>
            <person name="Bruns T."/>
            <person name="Baldrian P."/>
            <person name="Vilgalys R."/>
            <person name="Dunand C."/>
            <person name="Henrissat B."/>
            <person name="Grigoriev I.V."/>
            <person name="Hibbett D."/>
            <person name="Nagy L.G."/>
            <person name="Martin F.M."/>
        </authorList>
    </citation>
    <scope>NUCLEOTIDE SEQUENCE</scope>
    <source>
        <strain evidence="1">P2</strain>
    </source>
</reference>
<evidence type="ECO:0000313" key="1">
    <source>
        <dbReference type="EMBL" id="KAF9650465.1"/>
    </source>
</evidence>
<comment type="caution">
    <text evidence="1">The sequence shown here is derived from an EMBL/GenBank/DDBJ whole genome shotgun (WGS) entry which is preliminary data.</text>
</comment>
<protein>
    <submittedName>
        <fullName evidence="1">DNA helicase</fullName>
    </submittedName>
</protein>
<keyword evidence="1" id="KW-0378">Hydrolase</keyword>
<accession>A0ACB6ZKX5</accession>
<gene>
    <name evidence="1" type="ORF">BDM02DRAFT_3154803</name>
</gene>
<dbReference type="EMBL" id="MU117984">
    <property type="protein sequence ID" value="KAF9650465.1"/>
    <property type="molecule type" value="Genomic_DNA"/>
</dbReference>
<keyword evidence="1" id="KW-0347">Helicase</keyword>
<proteinExistence type="predicted"/>
<keyword evidence="1" id="KW-0067">ATP-binding</keyword>
<dbReference type="Proteomes" id="UP000886501">
    <property type="component" value="Unassembled WGS sequence"/>
</dbReference>
<name>A0ACB6ZKX5_THEGA</name>
<evidence type="ECO:0000313" key="2">
    <source>
        <dbReference type="Proteomes" id="UP000886501"/>
    </source>
</evidence>
<organism evidence="1 2">
    <name type="scientific">Thelephora ganbajun</name>
    <name type="common">Ganba fungus</name>
    <dbReference type="NCBI Taxonomy" id="370292"/>
    <lineage>
        <taxon>Eukaryota</taxon>
        <taxon>Fungi</taxon>
        <taxon>Dikarya</taxon>
        <taxon>Basidiomycota</taxon>
        <taxon>Agaricomycotina</taxon>
        <taxon>Agaricomycetes</taxon>
        <taxon>Thelephorales</taxon>
        <taxon>Thelephoraceae</taxon>
        <taxon>Thelephora</taxon>
    </lineage>
</organism>